<reference evidence="1" key="2">
    <citation type="submission" date="2020-06" db="EMBL/GenBank/DDBJ databases">
        <title>Helianthus annuus Genome sequencing and assembly Release 2.</title>
        <authorList>
            <person name="Gouzy J."/>
            <person name="Langlade N."/>
            <person name="Munos S."/>
        </authorList>
    </citation>
    <scope>NUCLEOTIDE SEQUENCE</scope>
    <source>
        <tissue evidence="1">Leaves</tissue>
    </source>
</reference>
<dbReference type="EMBL" id="MNCJ02000328">
    <property type="protein sequence ID" value="KAF5772146.1"/>
    <property type="molecule type" value="Genomic_DNA"/>
</dbReference>
<dbReference type="Pfam" id="PF03140">
    <property type="entry name" value="DUF247"/>
    <property type="match status" value="1"/>
</dbReference>
<keyword evidence="2" id="KW-1185">Reference proteome</keyword>
<dbReference type="Gramene" id="mRNA:HanXRQr2_Chr13g0573391">
    <property type="protein sequence ID" value="CDS:HanXRQr2_Chr13g0573391.1"/>
    <property type="gene ID" value="HanXRQr2_Chr13g0573391"/>
</dbReference>
<dbReference type="AlphaFoldDB" id="A0A9K3EFW4"/>
<reference evidence="1" key="1">
    <citation type="journal article" date="2017" name="Nature">
        <title>The sunflower genome provides insights into oil metabolism, flowering and Asterid evolution.</title>
        <authorList>
            <person name="Badouin H."/>
            <person name="Gouzy J."/>
            <person name="Grassa C.J."/>
            <person name="Murat F."/>
            <person name="Staton S.E."/>
            <person name="Cottret L."/>
            <person name="Lelandais-Briere C."/>
            <person name="Owens G.L."/>
            <person name="Carrere S."/>
            <person name="Mayjonade B."/>
            <person name="Legrand L."/>
            <person name="Gill N."/>
            <person name="Kane N.C."/>
            <person name="Bowers J.E."/>
            <person name="Hubner S."/>
            <person name="Bellec A."/>
            <person name="Berard A."/>
            <person name="Berges H."/>
            <person name="Blanchet N."/>
            <person name="Boniface M.C."/>
            <person name="Brunel D."/>
            <person name="Catrice O."/>
            <person name="Chaidir N."/>
            <person name="Claudel C."/>
            <person name="Donnadieu C."/>
            <person name="Faraut T."/>
            <person name="Fievet G."/>
            <person name="Helmstetter N."/>
            <person name="King M."/>
            <person name="Knapp S.J."/>
            <person name="Lai Z."/>
            <person name="Le Paslier M.C."/>
            <person name="Lippi Y."/>
            <person name="Lorenzon L."/>
            <person name="Mandel J.R."/>
            <person name="Marage G."/>
            <person name="Marchand G."/>
            <person name="Marquand E."/>
            <person name="Bret-Mestries E."/>
            <person name="Morien E."/>
            <person name="Nambeesan S."/>
            <person name="Nguyen T."/>
            <person name="Pegot-Espagnet P."/>
            <person name="Pouilly N."/>
            <person name="Raftis F."/>
            <person name="Sallet E."/>
            <person name="Schiex T."/>
            <person name="Thomas J."/>
            <person name="Vandecasteele C."/>
            <person name="Vares D."/>
            <person name="Vear F."/>
            <person name="Vautrin S."/>
            <person name="Crespi M."/>
            <person name="Mangin B."/>
            <person name="Burke J.M."/>
            <person name="Salse J."/>
            <person name="Munos S."/>
            <person name="Vincourt P."/>
            <person name="Rieseberg L.H."/>
            <person name="Langlade N.B."/>
        </authorList>
    </citation>
    <scope>NUCLEOTIDE SEQUENCE</scope>
    <source>
        <tissue evidence="1">Leaves</tissue>
    </source>
</reference>
<dbReference type="Proteomes" id="UP000215914">
    <property type="component" value="Unassembled WGS sequence"/>
</dbReference>
<proteinExistence type="predicted"/>
<evidence type="ECO:0000313" key="2">
    <source>
        <dbReference type="Proteomes" id="UP000215914"/>
    </source>
</evidence>
<gene>
    <name evidence="1" type="ORF">HanXRQr2_Chr13g0573391</name>
</gene>
<evidence type="ECO:0000313" key="1">
    <source>
        <dbReference type="EMBL" id="KAF5772146.1"/>
    </source>
</evidence>
<organism evidence="1 2">
    <name type="scientific">Helianthus annuus</name>
    <name type="common">Common sunflower</name>
    <dbReference type="NCBI Taxonomy" id="4232"/>
    <lineage>
        <taxon>Eukaryota</taxon>
        <taxon>Viridiplantae</taxon>
        <taxon>Streptophyta</taxon>
        <taxon>Embryophyta</taxon>
        <taxon>Tracheophyta</taxon>
        <taxon>Spermatophyta</taxon>
        <taxon>Magnoliopsida</taxon>
        <taxon>eudicotyledons</taxon>
        <taxon>Gunneridae</taxon>
        <taxon>Pentapetalae</taxon>
        <taxon>asterids</taxon>
        <taxon>campanulids</taxon>
        <taxon>Asterales</taxon>
        <taxon>Asteraceae</taxon>
        <taxon>Asteroideae</taxon>
        <taxon>Heliantheae alliance</taxon>
        <taxon>Heliantheae</taxon>
        <taxon>Helianthus</taxon>
    </lineage>
</organism>
<dbReference type="PANTHER" id="PTHR31549">
    <property type="entry name" value="PROTEIN, PUTATIVE (DUF247)-RELATED-RELATED"/>
    <property type="match status" value="1"/>
</dbReference>
<accession>A0A9K3EFW4</accession>
<protein>
    <submittedName>
        <fullName evidence="1">Uncharacterized protein</fullName>
    </submittedName>
</protein>
<name>A0A9K3EFW4_HELAN</name>
<comment type="caution">
    <text evidence="1">The sequence shown here is derived from an EMBL/GenBank/DDBJ whole genome shotgun (WGS) entry which is preliminary data.</text>
</comment>
<dbReference type="InterPro" id="IPR004158">
    <property type="entry name" value="DUF247_pln"/>
</dbReference>
<dbReference type="PANTHER" id="PTHR31549:SF149">
    <property type="entry name" value="ISOPRENOID SYNTHASE DOMAIN-CONTAINING PROTEIN"/>
    <property type="match status" value="1"/>
</dbReference>
<sequence>MPVQDQPQSSTEITNDSIIHSIINANANANATLSPLSTTKIPRVPDLLKETHDYEKYFVPKVVSIGPYHHGNKKLEFVEKLKPAYTMKLLKDNKETLRRLYEKLGEPKRVENLRSFYEEKWTTMYCDKLFTKMMLLDSCFILYYIQYIFSDNPEYCGELKSHQIAFVHRDLFLLENQIPLEVLREVMEIIKNDCMGKIILFIEGTILAPKRPERGWLDSLLCIRNNQSGRNESDQKELMYMESNHLLHLLHRSLTKTSQASRRRCRNSCSQWQVQCVEDIRNTCSSCSQWLVRWVENTRNSCSQWLVWRWVENIRFSCTKVEQRSVQTRRYVITKFA</sequence>